<evidence type="ECO:0000256" key="2">
    <source>
        <dbReference type="ARBA" id="ARBA00022692"/>
    </source>
</evidence>
<gene>
    <name evidence="9" type="ORF">PPSIR1_24894</name>
</gene>
<dbReference type="OrthoDB" id="341137at2"/>
<protein>
    <submittedName>
        <fullName evidence="9">Vitamin K-dependent gamma-carboxylase-related protein</fullName>
    </submittedName>
</protein>
<keyword evidence="4 7" id="KW-0472">Membrane</keyword>
<dbReference type="SMART" id="SM00752">
    <property type="entry name" value="HTTM"/>
    <property type="match status" value="1"/>
</dbReference>
<evidence type="ECO:0000313" key="10">
    <source>
        <dbReference type="Proteomes" id="UP000005801"/>
    </source>
</evidence>
<evidence type="ECO:0000256" key="1">
    <source>
        <dbReference type="ARBA" id="ARBA00004127"/>
    </source>
</evidence>
<evidence type="ECO:0000313" key="9">
    <source>
        <dbReference type="EMBL" id="EDM77481.1"/>
    </source>
</evidence>
<dbReference type="Pfam" id="PF05090">
    <property type="entry name" value="HTTM"/>
    <property type="match status" value="1"/>
</dbReference>
<dbReference type="GO" id="GO:0008488">
    <property type="term" value="F:gamma-glutamyl carboxylase activity"/>
    <property type="evidence" value="ECO:0007669"/>
    <property type="project" value="InterPro"/>
</dbReference>
<dbReference type="PANTHER" id="PTHR12639">
    <property type="entry name" value="VITAMIN K-DEPENDENT GAMMA-CARBOXYLASE"/>
    <property type="match status" value="1"/>
</dbReference>
<dbReference type="RefSeq" id="WP_006973368.1">
    <property type="nucleotide sequence ID" value="NZ_ABCS01000045.1"/>
</dbReference>
<evidence type="ECO:0000256" key="5">
    <source>
        <dbReference type="ARBA" id="ARBA00023157"/>
    </source>
</evidence>
<keyword evidence="10" id="KW-1185">Reference proteome</keyword>
<dbReference type="STRING" id="391625.PPSIR1_24894"/>
<sequence>MDAASLVALRVMVGVLVSVSAGRYWAKGWIDSLLLAPRFHFPYPGFEWVPIPGRLGCHLLFAAVFVAGLALASGRATRASAAVAFACFTWLELIDLSYYLNHYYFLSCLLLTFALAPPDADADGRAPRTTLDVVRVQVAVVYVFAGVAKIGGDWLLAGQPLTIWFGRHADWVVLSLPVGGWLADPRVALLASWAGMVFDLCVVPALCWAPTRAVAYLALLAFHGLTGWLFPIGLFPLVMIAAATVFFEPDWPRRWWPARASTPDDAARPAPPHPLATWAHRLAWLSLAAQALLPLRHWLYPGPVNWTEEGGRFAYRVMLVEKGGAVDFRVVDRRSGARWRVDPSEELTVLQAKMMSTQPDMIACYARHLAARLEHERPGAELAVYADAFVALNGRPRARLIDPDFDLTQTQPGLALRPAPWILPAPEFAP</sequence>
<dbReference type="EMBL" id="ABCS01000045">
    <property type="protein sequence ID" value="EDM77481.1"/>
    <property type="molecule type" value="Genomic_DNA"/>
</dbReference>
<feature type="transmembrane region" description="Helical" evidence="7">
    <location>
        <begin position="214"/>
        <end position="247"/>
    </location>
</feature>
<dbReference type="GO" id="GO:0019842">
    <property type="term" value="F:vitamin binding"/>
    <property type="evidence" value="ECO:0007669"/>
    <property type="project" value="TreeGrafter"/>
</dbReference>
<evidence type="ECO:0000256" key="4">
    <source>
        <dbReference type="ARBA" id="ARBA00023136"/>
    </source>
</evidence>
<reference evidence="9 10" key="1">
    <citation type="submission" date="2007-06" db="EMBL/GenBank/DDBJ databases">
        <authorList>
            <person name="Shimkets L."/>
            <person name="Ferriera S."/>
            <person name="Johnson J."/>
            <person name="Kravitz S."/>
            <person name="Beeson K."/>
            <person name="Sutton G."/>
            <person name="Rogers Y.-H."/>
            <person name="Friedman R."/>
            <person name="Frazier M."/>
            <person name="Venter J.C."/>
        </authorList>
    </citation>
    <scope>NUCLEOTIDE SEQUENCE [LARGE SCALE GENOMIC DNA]</scope>
    <source>
        <strain evidence="9 10">SIR-1</strain>
    </source>
</reference>
<evidence type="ECO:0000256" key="7">
    <source>
        <dbReference type="SAM" id="Phobius"/>
    </source>
</evidence>
<dbReference type="GO" id="GO:0012505">
    <property type="term" value="C:endomembrane system"/>
    <property type="evidence" value="ECO:0007669"/>
    <property type="project" value="UniProtKB-SubCell"/>
</dbReference>
<dbReference type="InterPro" id="IPR011020">
    <property type="entry name" value="HTTM-like"/>
</dbReference>
<dbReference type="Pfam" id="PF22777">
    <property type="entry name" value="VKGC_lumenal_dom"/>
    <property type="match status" value="1"/>
</dbReference>
<feature type="transmembrane region" description="Helical" evidence="7">
    <location>
        <begin position="187"/>
        <end position="207"/>
    </location>
</feature>
<feature type="transmembrane region" description="Helical" evidence="7">
    <location>
        <begin position="51"/>
        <end position="72"/>
    </location>
</feature>
<feature type="domain" description="HTTM-like" evidence="8">
    <location>
        <begin position="1"/>
        <end position="251"/>
    </location>
</feature>
<comment type="caution">
    <text evidence="9">The sequence shown here is derived from an EMBL/GenBank/DDBJ whole genome shotgun (WGS) entry which is preliminary data.</text>
</comment>
<keyword evidence="6" id="KW-0456">Lyase</keyword>
<dbReference type="AlphaFoldDB" id="A6G9H3"/>
<proteinExistence type="predicted"/>
<dbReference type="InterPro" id="IPR053934">
    <property type="entry name" value="HTTM_dom"/>
</dbReference>
<evidence type="ECO:0000256" key="3">
    <source>
        <dbReference type="ARBA" id="ARBA00022989"/>
    </source>
</evidence>
<keyword evidence="5" id="KW-1015">Disulfide bond</keyword>
<comment type="subcellular location">
    <subcellularLocation>
        <location evidence="1">Endomembrane system</location>
        <topology evidence="1">Multi-pass membrane protein</topology>
    </subcellularLocation>
</comment>
<dbReference type="PANTHER" id="PTHR12639:SF7">
    <property type="entry name" value="HTTM DOMAIN-CONTAINING PROTEIN"/>
    <property type="match status" value="1"/>
</dbReference>
<evidence type="ECO:0000259" key="8">
    <source>
        <dbReference type="SMART" id="SM00752"/>
    </source>
</evidence>
<dbReference type="eggNOG" id="COG3250">
    <property type="taxonomic scope" value="Bacteria"/>
</dbReference>
<name>A6G9H3_9BACT</name>
<accession>A6G9H3</accession>
<keyword evidence="3 7" id="KW-1133">Transmembrane helix</keyword>
<dbReference type="Proteomes" id="UP000005801">
    <property type="component" value="Unassembled WGS sequence"/>
</dbReference>
<feature type="transmembrane region" description="Helical" evidence="7">
    <location>
        <begin position="7"/>
        <end position="26"/>
    </location>
</feature>
<dbReference type="InterPro" id="IPR007782">
    <property type="entry name" value="VKG_COase"/>
</dbReference>
<keyword evidence="2 7" id="KW-0812">Transmembrane</keyword>
<organism evidence="9 10">
    <name type="scientific">Plesiocystis pacifica SIR-1</name>
    <dbReference type="NCBI Taxonomy" id="391625"/>
    <lineage>
        <taxon>Bacteria</taxon>
        <taxon>Pseudomonadati</taxon>
        <taxon>Myxococcota</taxon>
        <taxon>Polyangia</taxon>
        <taxon>Nannocystales</taxon>
        <taxon>Nannocystaceae</taxon>
        <taxon>Plesiocystis</taxon>
    </lineage>
</organism>
<evidence type="ECO:0000256" key="6">
    <source>
        <dbReference type="ARBA" id="ARBA00023239"/>
    </source>
</evidence>
<dbReference type="InterPro" id="IPR053935">
    <property type="entry name" value="VKGC_lumenal_dom"/>
</dbReference>